<dbReference type="Gene3D" id="1.10.760.10">
    <property type="entry name" value="Cytochrome c-like domain"/>
    <property type="match status" value="1"/>
</dbReference>
<dbReference type="GO" id="GO:0020037">
    <property type="term" value="F:heme binding"/>
    <property type="evidence" value="ECO:0007669"/>
    <property type="project" value="InterPro"/>
</dbReference>
<dbReference type="Proteomes" id="UP000324973">
    <property type="component" value="Unassembled WGS sequence"/>
</dbReference>
<dbReference type="SUPFAM" id="SSF46626">
    <property type="entry name" value="Cytochrome c"/>
    <property type="match status" value="1"/>
</dbReference>
<sequence>MRTADALRLPACLLLACAQGGCQPVPAVPATSAGTVAPDEVLVAHGEYIVRIAGCNDCHTAGYAERGGEVPTAEWLTGSPLGYHGPWGTTYATNLRLTVAGLDEAQWLAYTANLHTRPIMPDFMLRQMREHDRRAIHRFVRSLGPAGTAAPAALPPGQVPPEPYYQLVLPPPGPGTAGEPIAQSPQAGHSPVQ</sequence>
<dbReference type="RefSeq" id="WP_149103717.1">
    <property type="nucleotide sequence ID" value="NZ_VTFT01000001.1"/>
</dbReference>
<gene>
    <name evidence="2" type="ORF">FZO89_13335</name>
</gene>
<evidence type="ECO:0000313" key="2">
    <source>
        <dbReference type="EMBL" id="TYT27163.1"/>
    </source>
</evidence>
<feature type="compositionally biased region" description="Polar residues" evidence="1">
    <location>
        <begin position="183"/>
        <end position="193"/>
    </location>
</feature>
<dbReference type="InterPro" id="IPR036909">
    <property type="entry name" value="Cyt_c-like_dom_sf"/>
</dbReference>
<dbReference type="OrthoDB" id="9811281at2"/>
<accession>A0A5D4XT53</accession>
<feature type="region of interest" description="Disordered" evidence="1">
    <location>
        <begin position="147"/>
        <end position="193"/>
    </location>
</feature>
<protein>
    <submittedName>
        <fullName evidence="2">Cytochrome C</fullName>
    </submittedName>
</protein>
<dbReference type="AlphaFoldDB" id="A0A5D4XT53"/>
<evidence type="ECO:0000313" key="3">
    <source>
        <dbReference type="Proteomes" id="UP000324973"/>
    </source>
</evidence>
<reference evidence="2 3" key="1">
    <citation type="submission" date="2019-08" db="EMBL/GenBank/DDBJ databases">
        <title>Luteimonas viscosus sp. nov., isolated from soil of a sunflower field.</title>
        <authorList>
            <person name="Jianli Z."/>
            <person name="Ying Z."/>
        </authorList>
    </citation>
    <scope>NUCLEOTIDE SEQUENCE [LARGE SCALE GENOMIC DNA]</scope>
    <source>
        <strain evidence="2 3">XBU10</strain>
    </source>
</reference>
<comment type="caution">
    <text evidence="2">The sequence shown here is derived from an EMBL/GenBank/DDBJ whole genome shotgun (WGS) entry which is preliminary data.</text>
</comment>
<dbReference type="EMBL" id="VTFT01000001">
    <property type="protein sequence ID" value="TYT27163.1"/>
    <property type="molecule type" value="Genomic_DNA"/>
</dbReference>
<organism evidence="2 3">
    <name type="scientific">Luteimonas viscosa</name>
    <dbReference type="NCBI Taxonomy" id="1132694"/>
    <lineage>
        <taxon>Bacteria</taxon>
        <taxon>Pseudomonadati</taxon>
        <taxon>Pseudomonadota</taxon>
        <taxon>Gammaproteobacteria</taxon>
        <taxon>Lysobacterales</taxon>
        <taxon>Lysobacteraceae</taxon>
        <taxon>Luteimonas</taxon>
    </lineage>
</organism>
<keyword evidence="3" id="KW-1185">Reference proteome</keyword>
<name>A0A5D4XT53_9GAMM</name>
<dbReference type="GO" id="GO:0009055">
    <property type="term" value="F:electron transfer activity"/>
    <property type="evidence" value="ECO:0007669"/>
    <property type="project" value="InterPro"/>
</dbReference>
<evidence type="ECO:0000256" key="1">
    <source>
        <dbReference type="SAM" id="MobiDB-lite"/>
    </source>
</evidence>
<proteinExistence type="predicted"/>
<feature type="compositionally biased region" description="Pro residues" evidence="1">
    <location>
        <begin position="153"/>
        <end position="174"/>
    </location>
</feature>